<feature type="transmembrane region" description="Helical" evidence="1">
    <location>
        <begin position="37"/>
        <end position="54"/>
    </location>
</feature>
<feature type="transmembrane region" description="Helical" evidence="1">
    <location>
        <begin position="95"/>
        <end position="118"/>
    </location>
</feature>
<evidence type="ECO:0000313" key="2">
    <source>
        <dbReference type="EMBL" id="KAH7021823.1"/>
    </source>
</evidence>
<keyword evidence="1" id="KW-1133">Transmembrane helix</keyword>
<protein>
    <recommendedName>
        <fullName evidence="4">MARVEL domain-containing protein</fullName>
    </recommendedName>
</protein>
<evidence type="ECO:0008006" key="4">
    <source>
        <dbReference type="Google" id="ProtNLM"/>
    </source>
</evidence>
<keyword evidence="1" id="KW-0472">Membrane</keyword>
<dbReference type="Proteomes" id="UP000774617">
    <property type="component" value="Unassembled WGS sequence"/>
</dbReference>
<organism evidence="2 3">
    <name type="scientific">Macrophomina phaseolina</name>
    <dbReference type="NCBI Taxonomy" id="35725"/>
    <lineage>
        <taxon>Eukaryota</taxon>
        <taxon>Fungi</taxon>
        <taxon>Dikarya</taxon>
        <taxon>Ascomycota</taxon>
        <taxon>Pezizomycotina</taxon>
        <taxon>Dothideomycetes</taxon>
        <taxon>Dothideomycetes incertae sedis</taxon>
        <taxon>Botryosphaeriales</taxon>
        <taxon>Botryosphaeriaceae</taxon>
        <taxon>Macrophomina</taxon>
    </lineage>
</organism>
<evidence type="ECO:0000256" key="1">
    <source>
        <dbReference type="SAM" id="Phobius"/>
    </source>
</evidence>
<evidence type="ECO:0000313" key="3">
    <source>
        <dbReference type="Proteomes" id="UP000774617"/>
    </source>
</evidence>
<dbReference type="PANTHER" id="PTHR42083">
    <property type="entry name" value="MARVEL DOMAIN-CONTAINING PROTEIN"/>
    <property type="match status" value="1"/>
</dbReference>
<sequence>MPSRRAQRAAATMLDQYWQPTGLCGLITRTALRTSQFIFAVIAAALYGADLAHSSTTTSTSSPTNWIYAEVCAGLSAITCIVHCFATVTNVAWCVWDFVVCVLWAAAFGVFGSIFIGAKKEDSVDDEWDLTMDVERMRVALGVDAVCMVLWFATAVMGCAWCCRARRVKRRKDKLLDGEGSEEVEIGGVAGRV</sequence>
<keyword evidence="3" id="KW-1185">Reference proteome</keyword>
<comment type="caution">
    <text evidence="2">The sequence shown here is derived from an EMBL/GenBank/DDBJ whole genome shotgun (WGS) entry which is preliminary data.</text>
</comment>
<proteinExistence type="predicted"/>
<gene>
    <name evidence="2" type="ORF">B0J12DRAFT_390325</name>
</gene>
<reference evidence="2 3" key="1">
    <citation type="journal article" date="2021" name="Nat. Commun.">
        <title>Genetic determinants of endophytism in the Arabidopsis root mycobiome.</title>
        <authorList>
            <person name="Mesny F."/>
            <person name="Miyauchi S."/>
            <person name="Thiergart T."/>
            <person name="Pickel B."/>
            <person name="Atanasova L."/>
            <person name="Karlsson M."/>
            <person name="Huettel B."/>
            <person name="Barry K.W."/>
            <person name="Haridas S."/>
            <person name="Chen C."/>
            <person name="Bauer D."/>
            <person name="Andreopoulos W."/>
            <person name="Pangilinan J."/>
            <person name="LaButti K."/>
            <person name="Riley R."/>
            <person name="Lipzen A."/>
            <person name="Clum A."/>
            <person name="Drula E."/>
            <person name="Henrissat B."/>
            <person name="Kohler A."/>
            <person name="Grigoriev I.V."/>
            <person name="Martin F.M."/>
            <person name="Hacquard S."/>
        </authorList>
    </citation>
    <scope>NUCLEOTIDE SEQUENCE [LARGE SCALE GENOMIC DNA]</scope>
    <source>
        <strain evidence="2 3">MPI-SDFR-AT-0080</strain>
    </source>
</reference>
<dbReference type="EMBL" id="JAGTJR010000063">
    <property type="protein sequence ID" value="KAH7021823.1"/>
    <property type="molecule type" value="Genomic_DNA"/>
</dbReference>
<dbReference type="PANTHER" id="PTHR42083:SF1">
    <property type="entry name" value="MARVEL DOMAIN-CONTAINING PROTEIN"/>
    <property type="match status" value="1"/>
</dbReference>
<name>A0ABQ8FT48_9PEZI</name>
<feature type="transmembrane region" description="Helical" evidence="1">
    <location>
        <begin position="66"/>
        <end position="88"/>
    </location>
</feature>
<feature type="transmembrane region" description="Helical" evidence="1">
    <location>
        <begin position="138"/>
        <end position="163"/>
    </location>
</feature>
<keyword evidence="1" id="KW-0812">Transmembrane</keyword>
<accession>A0ABQ8FT48</accession>